<accession>A0ABU1Z4C1</accession>
<gene>
    <name evidence="1" type="ORF">J2X16_000775</name>
</gene>
<proteinExistence type="predicted"/>
<organism evidence="1 2">
    <name type="scientific">Pelomonas aquatica</name>
    <dbReference type="NCBI Taxonomy" id="431058"/>
    <lineage>
        <taxon>Bacteria</taxon>
        <taxon>Pseudomonadati</taxon>
        <taxon>Pseudomonadota</taxon>
        <taxon>Betaproteobacteria</taxon>
        <taxon>Burkholderiales</taxon>
        <taxon>Sphaerotilaceae</taxon>
        <taxon>Roseateles</taxon>
    </lineage>
</organism>
<evidence type="ECO:0000313" key="2">
    <source>
        <dbReference type="Proteomes" id="UP001180536"/>
    </source>
</evidence>
<comment type="caution">
    <text evidence="1">The sequence shown here is derived from an EMBL/GenBank/DDBJ whole genome shotgun (WGS) entry which is preliminary data.</text>
</comment>
<name>A0ABU1Z4C1_9BURK</name>
<evidence type="ECO:0000313" key="1">
    <source>
        <dbReference type="EMBL" id="MDR7295454.1"/>
    </source>
</evidence>
<keyword evidence="2" id="KW-1185">Reference proteome</keyword>
<dbReference type="Proteomes" id="UP001180536">
    <property type="component" value="Unassembled WGS sequence"/>
</dbReference>
<dbReference type="EMBL" id="JAVDXQ010000001">
    <property type="protein sequence ID" value="MDR7295454.1"/>
    <property type="molecule type" value="Genomic_DNA"/>
</dbReference>
<reference evidence="1 2" key="1">
    <citation type="submission" date="2023-07" db="EMBL/GenBank/DDBJ databases">
        <title>Sorghum-associated microbial communities from plants grown in Nebraska, USA.</title>
        <authorList>
            <person name="Schachtman D."/>
        </authorList>
    </citation>
    <scope>NUCLEOTIDE SEQUENCE [LARGE SCALE GENOMIC DNA]</scope>
    <source>
        <strain evidence="1 2">BE310</strain>
    </source>
</reference>
<protein>
    <submittedName>
        <fullName evidence="1">Uncharacterized protein</fullName>
    </submittedName>
</protein>
<sequence>MTRANTKNTHVLKAELFHRISLRPDGQPFSGSAEDIEAAELVEPTMVSLGALTLRVVDADPRALAVSLGAFDERVPTGACWLVEYDAGAQPPCTGQLVSVPTGVAGVSLAFVVWLSHADLHNDEAPDFGQGAERNPALDGIGPNQALLVLEPAGDAE</sequence>